<dbReference type="InterPro" id="IPR028183">
    <property type="entry name" value="UQCC5"/>
</dbReference>
<dbReference type="EMBL" id="JAFJMO010000010">
    <property type="protein sequence ID" value="KAJ8264787.1"/>
    <property type="molecule type" value="Genomic_DNA"/>
</dbReference>
<organism evidence="3 4">
    <name type="scientific">Conger conger</name>
    <name type="common">Conger eel</name>
    <name type="synonym">Muraena conger</name>
    <dbReference type="NCBI Taxonomy" id="82655"/>
    <lineage>
        <taxon>Eukaryota</taxon>
        <taxon>Metazoa</taxon>
        <taxon>Chordata</taxon>
        <taxon>Craniata</taxon>
        <taxon>Vertebrata</taxon>
        <taxon>Euteleostomi</taxon>
        <taxon>Actinopterygii</taxon>
        <taxon>Neopterygii</taxon>
        <taxon>Teleostei</taxon>
        <taxon>Anguilliformes</taxon>
        <taxon>Congridae</taxon>
        <taxon>Conger</taxon>
    </lineage>
</organism>
<evidence type="ECO:0000313" key="4">
    <source>
        <dbReference type="Proteomes" id="UP001152803"/>
    </source>
</evidence>
<evidence type="ECO:0000256" key="1">
    <source>
        <dbReference type="ARBA" id="ARBA00022553"/>
    </source>
</evidence>
<keyword evidence="4" id="KW-1185">Reference proteome</keyword>
<dbReference type="PANTHER" id="PTHR14484:SF0">
    <property type="entry name" value="COILED-COIL DOMAIN-CONTAINING PROTEIN 71"/>
    <property type="match status" value="1"/>
</dbReference>
<dbReference type="InterPro" id="IPR026695">
    <property type="entry name" value="Ccdc71/71L"/>
</dbReference>
<evidence type="ECO:0000256" key="2">
    <source>
        <dbReference type="SAM" id="MobiDB-lite"/>
    </source>
</evidence>
<dbReference type="PANTHER" id="PTHR14484">
    <property type="entry name" value="COILED-COIL DOMAIN-CONTAINING PROTEIN 71"/>
    <property type="match status" value="1"/>
</dbReference>
<dbReference type="AlphaFoldDB" id="A0A9Q1DA95"/>
<protein>
    <recommendedName>
        <fullName evidence="5">Coiled-coil domain-containing protein 71</fullName>
    </recommendedName>
</protein>
<keyword evidence="1" id="KW-0597">Phosphoprotein</keyword>
<accession>A0A9Q1DA95</accession>
<proteinExistence type="predicted"/>
<feature type="compositionally biased region" description="Basic residues" evidence="2">
    <location>
        <begin position="99"/>
        <end position="110"/>
    </location>
</feature>
<dbReference type="Pfam" id="PF15114">
    <property type="entry name" value="UPF0640"/>
    <property type="match status" value="1"/>
</dbReference>
<comment type="caution">
    <text evidence="3">The sequence shown here is derived from an EMBL/GenBank/DDBJ whole genome shotgun (WGS) entry which is preliminary data.</text>
</comment>
<dbReference type="Proteomes" id="UP001152803">
    <property type="component" value="Unassembled WGS sequence"/>
</dbReference>
<evidence type="ECO:0000313" key="3">
    <source>
        <dbReference type="EMBL" id="KAJ8264787.1"/>
    </source>
</evidence>
<gene>
    <name evidence="3" type="ORF">COCON_G00138860</name>
</gene>
<name>A0A9Q1DA95_CONCO</name>
<reference evidence="3" key="1">
    <citation type="journal article" date="2023" name="Science">
        <title>Genome structures resolve the early diversification of teleost fishes.</title>
        <authorList>
            <person name="Parey E."/>
            <person name="Louis A."/>
            <person name="Montfort J."/>
            <person name="Bouchez O."/>
            <person name="Roques C."/>
            <person name="Iampietro C."/>
            <person name="Lluch J."/>
            <person name="Castinel A."/>
            <person name="Donnadieu C."/>
            <person name="Desvignes T."/>
            <person name="Floi Bucao C."/>
            <person name="Jouanno E."/>
            <person name="Wen M."/>
            <person name="Mejri S."/>
            <person name="Dirks R."/>
            <person name="Jansen H."/>
            <person name="Henkel C."/>
            <person name="Chen W.J."/>
            <person name="Zahm M."/>
            <person name="Cabau C."/>
            <person name="Klopp C."/>
            <person name="Thompson A.W."/>
            <person name="Robinson-Rechavi M."/>
            <person name="Braasch I."/>
            <person name="Lecointre G."/>
            <person name="Bobe J."/>
            <person name="Postlethwait J.H."/>
            <person name="Berthelot C."/>
            <person name="Roest Crollius H."/>
            <person name="Guiguen Y."/>
        </authorList>
    </citation>
    <scope>NUCLEOTIDE SEQUENCE</scope>
    <source>
        <strain evidence="3">Concon-B</strain>
    </source>
</reference>
<feature type="region of interest" description="Disordered" evidence="2">
    <location>
        <begin position="86"/>
        <end position="113"/>
    </location>
</feature>
<sequence>MSCDGKLVEKAVHSWSRFASAGQAALVEALRVFSPMSKDFLDTETQLLSFLQGLREEGHKPTVLKSKDVYGYSSCTAEPLPAVRISKPLDPSRVPKAQRPVRRRGRKSGSKKKEMNYTLLSAAAKIVLKKQPKILLTNLSQESLRQTGLSPPPVLAVRATPSCLKLTNMTGPSSGHTARLQVHTGLGPRGVAGAPPRRLPSLPGMPAALPSAVTLEKARVISCPVKMGMALIGDSAPVVHANGRVLKESNNYKMAPVRMGRVKGASKLMWRDKSAVRTLKRRLSEEPEEKMMRKRARKGVWVMQGQDDSRLNNLRFKVIKVDDTITDEEVRRKAQKILRRKNRNIKYILNLVPGKSRFGTYRFLPFFFCLGGVMEWIMINVRIGKETFYDVYRRKKSEREYQQKIDDGLLIPGETAAK</sequence>
<dbReference type="Pfam" id="PF15374">
    <property type="entry name" value="CCDC71L"/>
    <property type="match status" value="2"/>
</dbReference>
<evidence type="ECO:0008006" key="5">
    <source>
        <dbReference type="Google" id="ProtNLM"/>
    </source>
</evidence>
<dbReference type="OrthoDB" id="8522252at2759"/>